<keyword evidence="3" id="KW-1185">Reference proteome</keyword>
<feature type="region of interest" description="Disordered" evidence="1">
    <location>
        <begin position="35"/>
        <end position="141"/>
    </location>
</feature>
<feature type="region of interest" description="Disordered" evidence="1">
    <location>
        <begin position="298"/>
        <end position="414"/>
    </location>
</feature>
<accession>D1BYV6</accession>
<dbReference type="eggNOG" id="COG1565">
    <property type="taxonomic scope" value="Bacteria"/>
</dbReference>
<protein>
    <submittedName>
        <fullName evidence="2">Uncharacterized protein</fullName>
    </submittedName>
</protein>
<reference evidence="3" key="1">
    <citation type="submission" date="2009-11" db="EMBL/GenBank/DDBJ databases">
        <title>The complete chromosome of Xylanimonas cellulosilytica DSM 15894.</title>
        <authorList>
            <consortium name="US DOE Joint Genome Institute (JGI-PGF)"/>
            <person name="Lucas S."/>
            <person name="Copeland A."/>
            <person name="Lapidus A."/>
            <person name="Glavina del Rio T."/>
            <person name="Dalin E."/>
            <person name="Tice H."/>
            <person name="Bruce D."/>
            <person name="Goodwin L."/>
            <person name="Pitluck S."/>
            <person name="Kyrpides N."/>
            <person name="Mavromatis K."/>
            <person name="Ivanova N."/>
            <person name="Mikhailova N."/>
            <person name="Foster B."/>
            <person name="Clum A."/>
            <person name="Brettin T."/>
            <person name="Detter J.C."/>
            <person name="Han C."/>
            <person name="Larimer F."/>
            <person name="Land M."/>
            <person name="Hauser L."/>
            <person name="Markowitz V."/>
            <person name="Cheng J.F."/>
            <person name="Hugenholtz P."/>
            <person name="Woyke T."/>
            <person name="Wu D."/>
            <person name="Gehrich-Schroeter G."/>
            <person name="Schneider S."/>
            <person name="Pukall S.R."/>
            <person name="Klenk H.P."/>
            <person name="Eisen J.A."/>
        </authorList>
    </citation>
    <scope>NUCLEOTIDE SEQUENCE [LARGE SCALE GENOMIC DNA]</scope>
    <source>
        <strain evidence="3">DSM 15894 / CECT 5975 / LMG 20990 / XIL07</strain>
    </source>
</reference>
<proteinExistence type="predicted"/>
<dbReference type="Proteomes" id="UP000002255">
    <property type="component" value="Chromosome"/>
</dbReference>
<evidence type="ECO:0000256" key="1">
    <source>
        <dbReference type="SAM" id="MobiDB-lite"/>
    </source>
</evidence>
<dbReference type="EMBL" id="CP001821">
    <property type="protein sequence ID" value="ACZ30031.1"/>
    <property type="molecule type" value="Genomic_DNA"/>
</dbReference>
<dbReference type="KEGG" id="xce:Xcel_1000"/>
<dbReference type="AlphaFoldDB" id="D1BYV6"/>
<feature type="compositionally biased region" description="Basic and acidic residues" evidence="1">
    <location>
        <begin position="306"/>
        <end position="400"/>
    </location>
</feature>
<evidence type="ECO:0000313" key="3">
    <source>
        <dbReference type="Proteomes" id="UP000002255"/>
    </source>
</evidence>
<name>D1BYV6_XYLCX</name>
<feature type="compositionally biased region" description="Gly residues" evidence="1">
    <location>
        <begin position="401"/>
        <end position="412"/>
    </location>
</feature>
<dbReference type="STRING" id="446471.Xcel_1000"/>
<evidence type="ECO:0000313" key="2">
    <source>
        <dbReference type="EMBL" id="ACZ30031.1"/>
    </source>
</evidence>
<feature type="compositionally biased region" description="Polar residues" evidence="1">
    <location>
        <begin position="103"/>
        <end position="117"/>
    </location>
</feature>
<dbReference type="HOGENOM" id="CLU_589181_0_0_11"/>
<dbReference type="RefSeq" id="WP_012877773.1">
    <property type="nucleotide sequence ID" value="NC_013530.1"/>
</dbReference>
<gene>
    <name evidence="2" type="ordered locus">Xcel_1000</name>
</gene>
<feature type="compositionally biased region" description="Low complexity" evidence="1">
    <location>
        <begin position="35"/>
        <end position="102"/>
    </location>
</feature>
<organism evidence="2 3">
    <name type="scientific">Xylanimonas cellulosilytica (strain DSM 15894 / JCM 12276 / CECT 5975 / KCTC 9989 / LMG 20990 / NBRC 107835 / XIL07)</name>
    <dbReference type="NCBI Taxonomy" id="446471"/>
    <lineage>
        <taxon>Bacteria</taxon>
        <taxon>Bacillati</taxon>
        <taxon>Actinomycetota</taxon>
        <taxon>Actinomycetes</taxon>
        <taxon>Micrococcales</taxon>
        <taxon>Promicromonosporaceae</taxon>
        <taxon>Xylanimonas</taxon>
    </lineage>
</organism>
<sequence>MRTALRLTDLLARLHAFTAPLPPTPVAERPPVVEPVETTHTSQRPPVVEPVETTPTTQRPPVVEPVETTHTSQRPPVVEPVETTPTSQRPPVVEPVETTPTTQRASGVVSTGSTTGLRSDASRASILDPLGRSRSDRPRVGHPVRVSLPFLSDGVAPTARALARQVDETTCGAAVLAMMAMAGDPWLALQVARDPAHRFATLQHRVHRACARTGPVPWPRRFGTAPWAAATVARFGDTRFTHRVVGGARGAEVLAAAVAAASSGVPVPLFTGGDLGGGWQAAVPRHVVLLADARPADARPAAVGPDDARPDDARPDDARPDDARPDDARPDDARPDDARPDDARPDDARPDDARPDDARPDDARPDDARPDDARPDDARPDDARPDDARPDDARPDDDVRPGGGSGVVGPGRGVVRIYEPSSATLHTVPTSTLLDPDAAAPRDRAALTAALGGWPHVVWALLPR</sequence>
<reference evidence="2 3" key="2">
    <citation type="journal article" date="2010" name="Stand. Genomic Sci.">
        <title>Complete genome sequence of Xylanimonas cellulosilytica type strain (XIL07).</title>
        <authorList>
            <person name="Foster B."/>
            <person name="Pukall R."/>
            <person name="Abt B."/>
            <person name="Nolan M."/>
            <person name="Glavina Del Rio T."/>
            <person name="Chen F."/>
            <person name="Lucas S."/>
            <person name="Tice H."/>
            <person name="Pitluck S."/>
            <person name="Cheng J.-F."/>
            <person name="Chertkov O."/>
            <person name="Brettin T."/>
            <person name="Han C."/>
            <person name="Detter J.C."/>
            <person name="Bruce D."/>
            <person name="Goodwin L."/>
            <person name="Ivanova N."/>
            <person name="Mavromatis K."/>
            <person name="Pati A."/>
            <person name="Mikhailova N."/>
            <person name="Chen A."/>
            <person name="Palaniappan K."/>
            <person name="Land M."/>
            <person name="Hauser L."/>
            <person name="Chang Y.-J."/>
            <person name="Jeffries C.D."/>
            <person name="Chain P."/>
            <person name="Rohde M."/>
            <person name="Goeker M."/>
            <person name="Bristow J."/>
            <person name="Eisen J.A."/>
            <person name="Markowitz V."/>
            <person name="Hugenholtz P."/>
            <person name="Kyrpides N.C."/>
            <person name="Klenk H.-P."/>
            <person name="Lapidus A."/>
        </authorList>
    </citation>
    <scope>NUCLEOTIDE SEQUENCE [LARGE SCALE GENOMIC DNA]</scope>
    <source>
        <strain evidence="3">DSM 15894 / CECT 5975 / LMG 20990 / XIL07</strain>
    </source>
</reference>